<name>A0ABR1RL08_9PEZI</name>
<evidence type="ECO:0000256" key="1">
    <source>
        <dbReference type="SAM" id="MobiDB-lite"/>
    </source>
</evidence>
<dbReference type="EMBL" id="JAQQWI010000014">
    <property type="protein sequence ID" value="KAK8013219.1"/>
    <property type="molecule type" value="Genomic_DNA"/>
</dbReference>
<comment type="caution">
    <text evidence="2">The sequence shown here is derived from an EMBL/GenBank/DDBJ whole genome shotgun (WGS) entry which is preliminary data.</text>
</comment>
<sequence>MTSSKQHPAPLRKSSRVLGPTIKTFNYRVQKQVSLPAVERQSLRIAIAQSIKTDDQYKLATTPPTIADNAPAVSPPARRVLRSSNTASAPAMAPPRRGATLTASRRQHQGTATGAGAATAIAAASGNKKLPQTKTQGGNNDQPELDLSRGIPAGVEGYYCIKGILAEAPLARGAMQYLVEWDGTDPSTGMAWPFEWVGAADLTDSALDAWKTRDTKGKN</sequence>
<evidence type="ECO:0000313" key="2">
    <source>
        <dbReference type="EMBL" id="KAK8013219.1"/>
    </source>
</evidence>
<organism evidence="2 3">
    <name type="scientific">Apiospora marii</name>
    <dbReference type="NCBI Taxonomy" id="335849"/>
    <lineage>
        <taxon>Eukaryota</taxon>
        <taxon>Fungi</taxon>
        <taxon>Dikarya</taxon>
        <taxon>Ascomycota</taxon>
        <taxon>Pezizomycotina</taxon>
        <taxon>Sordariomycetes</taxon>
        <taxon>Xylariomycetidae</taxon>
        <taxon>Amphisphaeriales</taxon>
        <taxon>Apiosporaceae</taxon>
        <taxon>Apiospora</taxon>
    </lineage>
</organism>
<feature type="compositionally biased region" description="Polar residues" evidence="1">
    <location>
        <begin position="130"/>
        <end position="142"/>
    </location>
</feature>
<evidence type="ECO:0008006" key="4">
    <source>
        <dbReference type="Google" id="ProtNLM"/>
    </source>
</evidence>
<feature type="region of interest" description="Disordered" evidence="1">
    <location>
        <begin position="62"/>
        <end position="146"/>
    </location>
</feature>
<dbReference type="Proteomes" id="UP001396898">
    <property type="component" value="Unassembled WGS sequence"/>
</dbReference>
<accession>A0ABR1RL08</accession>
<keyword evidence="3" id="KW-1185">Reference proteome</keyword>
<evidence type="ECO:0000313" key="3">
    <source>
        <dbReference type="Proteomes" id="UP001396898"/>
    </source>
</evidence>
<protein>
    <recommendedName>
        <fullName evidence="4">Chromo domain-containing protein</fullName>
    </recommendedName>
</protein>
<proteinExistence type="predicted"/>
<feature type="compositionally biased region" description="Low complexity" evidence="1">
    <location>
        <begin position="110"/>
        <end position="124"/>
    </location>
</feature>
<gene>
    <name evidence="2" type="ORF">PG991_009490</name>
</gene>
<reference evidence="2 3" key="1">
    <citation type="submission" date="2023-01" db="EMBL/GenBank/DDBJ databases">
        <title>Analysis of 21 Apiospora genomes using comparative genomics revels a genus with tremendous synthesis potential of carbohydrate active enzymes and secondary metabolites.</title>
        <authorList>
            <person name="Sorensen T."/>
        </authorList>
    </citation>
    <scope>NUCLEOTIDE SEQUENCE [LARGE SCALE GENOMIC DNA]</scope>
    <source>
        <strain evidence="2 3">CBS 20057</strain>
    </source>
</reference>